<evidence type="ECO:0000256" key="3">
    <source>
        <dbReference type="RuleBase" id="RU000461"/>
    </source>
</evidence>
<dbReference type="GO" id="GO:0020037">
    <property type="term" value="F:heme binding"/>
    <property type="evidence" value="ECO:0007669"/>
    <property type="project" value="InterPro"/>
</dbReference>
<dbReference type="PANTHER" id="PTHR46696">
    <property type="entry name" value="P450, PUTATIVE (EUROFUNG)-RELATED"/>
    <property type="match status" value="1"/>
</dbReference>
<dbReference type="KEGG" id="mcoo:MCOO_47500"/>
<dbReference type="GO" id="GO:0004497">
    <property type="term" value="F:monooxygenase activity"/>
    <property type="evidence" value="ECO:0007669"/>
    <property type="project" value="UniProtKB-KW"/>
</dbReference>
<protein>
    <submittedName>
        <fullName evidence="4">Putative cytochrome P450 143</fullName>
    </submittedName>
</protein>
<evidence type="ECO:0000256" key="2">
    <source>
        <dbReference type="PIRSR" id="PIRSR602401-1"/>
    </source>
</evidence>
<keyword evidence="3" id="KW-0560">Oxidoreductase</keyword>
<proteinExistence type="inferred from homology"/>
<dbReference type="InterPro" id="IPR002401">
    <property type="entry name" value="Cyt_P450_E_grp-I"/>
</dbReference>
<dbReference type="GO" id="GO:0016705">
    <property type="term" value="F:oxidoreductase activity, acting on paired donors, with incorporation or reduction of molecular oxygen"/>
    <property type="evidence" value="ECO:0007669"/>
    <property type="project" value="InterPro"/>
</dbReference>
<evidence type="ECO:0000256" key="1">
    <source>
        <dbReference type="ARBA" id="ARBA00010617"/>
    </source>
</evidence>
<evidence type="ECO:0000313" key="4">
    <source>
        <dbReference type="EMBL" id="BBX48735.1"/>
    </source>
</evidence>
<keyword evidence="5" id="KW-1185">Reference proteome</keyword>
<dbReference type="EMBL" id="AP022569">
    <property type="protein sequence ID" value="BBX48735.1"/>
    <property type="molecule type" value="Genomic_DNA"/>
</dbReference>
<dbReference type="InterPro" id="IPR036396">
    <property type="entry name" value="Cyt_P450_sf"/>
</dbReference>
<keyword evidence="2 3" id="KW-0479">Metal-binding</keyword>
<keyword evidence="2 3" id="KW-0349">Heme</keyword>
<dbReference type="RefSeq" id="WP_163780736.1">
    <property type="nucleotide sequence ID" value="NZ_AP022569.1"/>
</dbReference>
<dbReference type="GO" id="GO:0005506">
    <property type="term" value="F:iron ion binding"/>
    <property type="evidence" value="ECO:0007669"/>
    <property type="project" value="InterPro"/>
</dbReference>
<dbReference type="Proteomes" id="UP000465866">
    <property type="component" value="Chromosome"/>
</dbReference>
<feature type="binding site" description="axial binding residue" evidence="2">
    <location>
        <position position="285"/>
    </location>
    <ligand>
        <name>heme</name>
        <dbReference type="ChEBI" id="CHEBI:30413"/>
    </ligand>
    <ligandPart>
        <name>Fe</name>
        <dbReference type="ChEBI" id="CHEBI:18248"/>
    </ligandPart>
</feature>
<sequence>MVDLLGDHYLTDHDDMLAALRDPTLVCPGADSDTYPWIPSTVPDPAEHARYRSILNPWFTPQALAPVIAAVQDHAVALVDAIADNGECDGIADIACPLASRTLLTVLGFPLTDLDAVIRLLDHYRAHRDDPKKGRQRVLDYVLRTIPQANPTGIVAALRDEFDHDELISFVMLLFTAAVDTGTVGVGFSLVELAGNPSLQAFLRSHPDQIGAFVSEALRLNPPITTCPRASLTEMTIGDVTLPAGARIVLPVQALNLDHGVEISIADNQIRSRPSYAFGGGTRRCLGVHLARAELTAVITEFLQRIPEFTTADGYSALAAEVDRYLTHLPLVW</sequence>
<dbReference type="AlphaFoldDB" id="A0A7I7L2X9"/>
<dbReference type="PRINTS" id="PR00385">
    <property type="entry name" value="P450"/>
</dbReference>
<name>A0A7I7L2X9_9MYCO</name>
<dbReference type="Gene3D" id="1.10.630.10">
    <property type="entry name" value="Cytochrome P450"/>
    <property type="match status" value="1"/>
</dbReference>
<comment type="cofactor">
    <cofactor evidence="2">
        <name>heme</name>
        <dbReference type="ChEBI" id="CHEBI:30413"/>
    </cofactor>
</comment>
<dbReference type="PANTHER" id="PTHR46696:SF6">
    <property type="entry name" value="P450, PUTATIVE (EUROFUNG)-RELATED"/>
    <property type="match status" value="1"/>
</dbReference>
<reference evidence="4 5" key="1">
    <citation type="journal article" date="2019" name="Emerg. Microbes Infect.">
        <title>Comprehensive subspecies identification of 175 nontuberculous mycobacteria species based on 7547 genomic profiles.</title>
        <authorList>
            <person name="Matsumoto Y."/>
            <person name="Kinjo T."/>
            <person name="Motooka D."/>
            <person name="Nabeya D."/>
            <person name="Jung N."/>
            <person name="Uechi K."/>
            <person name="Horii T."/>
            <person name="Iida T."/>
            <person name="Fujita J."/>
            <person name="Nakamura S."/>
        </authorList>
    </citation>
    <scope>NUCLEOTIDE SEQUENCE [LARGE SCALE GENOMIC DNA]</scope>
    <source>
        <strain evidence="4 5">JCM 12404</strain>
    </source>
</reference>
<comment type="similarity">
    <text evidence="1 3">Belongs to the cytochrome P450 family.</text>
</comment>
<dbReference type="InterPro" id="IPR001128">
    <property type="entry name" value="Cyt_P450"/>
</dbReference>
<keyword evidence="3" id="KW-0503">Monooxygenase</keyword>
<accession>A0A7I7L2X9</accession>
<dbReference type="SUPFAM" id="SSF48264">
    <property type="entry name" value="Cytochrome P450"/>
    <property type="match status" value="1"/>
</dbReference>
<evidence type="ECO:0000313" key="5">
    <source>
        <dbReference type="Proteomes" id="UP000465866"/>
    </source>
</evidence>
<keyword evidence="2 3" id="KW-0408">Iron</keyword>
<organism evidence="4 5">
    <name type="scientific">Mycobacterium cookii</name>
    <dbReference type="NCBI Taxonomy" id="1775"/>
    <lineage>
        <taxon>Bacteria</taxon>
        <taxon>Bacillati</taxon>
        <taxon>Actinomycetota</taxon>
        <taxon>Actinomycetes</taxon>
        <taxon>Mycobacteriales</taxon>
        <taxon>Mycobacteriaceae</taxon>
        <taxon>Mycobacterium</taxon>
    </lineage>
</organism>
<dbReference type="InterPro" id="IPR017972">
    <property type="entry name" value="Cyt_P450_CS"/>
</dbReference>
<gene>
    <name evidence="4" type="primary">cyp143_2</name>
    <name evidence="4" type="ORF">MCOO_47500</name>
</gene>
<dbReference type="Pfam" id="PF00067">
    <property type="entry name" value="p450"/>
    <property type="match status" value="2"/>
</dbReference>
<dbReference type="PRINTS" id="PR00463">
    <property type="entry name" value="EP450I"/>
</dbReference>
<dbReference type="PROSITE" id="PS00086">
    <property type="entry name" value="CYTOCHROME_P450"/>
    <property type="match status" value="1"/>
</dbReference>